<proteinExistence type="predicted"/>
<dbReference type="InterPro" id="IPR000792">
    <property type="entry name" value="Tscrpt_reg_LuxR_C"/>
</dbReference>
<keyword evidence="5" id="KW-1185">Reference proteome</keyword>
<gene>
    <name evidence="3" type="ORF">NOF55_03930</name>
    <name evidence="4" type="ORF">NOF55_16495</name>
</gene>
<dbReference type="CDD" id="cd06170">
    <property type="entry name" value="LuxR_C_like"/>
    <property type="match status" value="1"/>
</dbReference>
<accession>A0AAE3STS2</accession>
<reference evidence="3" key="1">
    <citation type="submission" date="2022-07" db="EMBL/GenBank/DDBJ databases">
        <title>Ectorhizobium quercum gen.nov., sp. nov.</title>
        <authorList>
            <person name="Ma T."/>
            <person name="Li Y."/>
        </authorList>
    </citation>
    <scope>NUCLEOTIDE SEQUENCE</scope>
    <source>
        <strain evidence="3">BDR2-2</strain>
    </source>
</reference>
<dbReference type="EMBL" id="JANFPI010000001">
    <property type="protein sequence ID" value="MCX8996247.1"/>
    <property type="molecule type" value="Genomic_DNA"/>
</dbReference>
<evidence type="ECO:0000259" key="2">
    <source>
        <dbReference type="PROSITE" id="PS50043"/>
    </source>
</evidence>
<keyword evidence="1" id="KW-0472">Membrane</keyword>
<organism evidence="3 5">
    <name type="scientific">Ectorhizobium quercum</name>
    <dbReference type="NCBI Taxonomy" id="2965071"/>
    <lineage>
        <taxon>Bacteria</taxon>
        <taxon>Pseudomonadati</taxon>
        <taxon>Pseudomonadota</taxon>
        <taxon>Alphaproteobacteria</taxon>
        <taxon>Hyphomicrobiales</taxon>
        <taxon>Rhizobiaceae</taxon>
        <taxon>Ectorhizobium</taxon>
    </lineage>
</organism>
<dbReference type="SUPFAM" id="SSF46894">
    <property type="entry name" value="C-terminal effector domain of the bipartite response regulators"/>
    <property type="match status" value="1"/>
</dbReference>
<evidence type="ECO:0000313" key="3">
    <source>
        <dbReference type="EMBL" id="MCX8996247.1"/>
    </source>
</evidence>
<protein>
    <submittedName>
        <fullName evidence="3">Helix-turn-helix transcriptional regulator</fullName>
    </submittedName>
</protein>
<dbReference type="InterPro" id="IPR016032">
    <property type="entry name" value="Sig_transdc_resp-reg_C-effctor"/>
</dbReference>
<keyword evidence="1" id="KW-1133">Transmembrane helix</keyword>
<dbReference type="Proteomes" id="UP001208771">
    <property type="component" value="Unassembled WGS sequence"/>
</dbReference>
<dbReference type="AlphaFoldDB" id="A0AAE3STS2"/>
<dbReference type="GO" id="GO:0003677">
    <property type="term" value="F:DNA binding"/>
    <property type="evidence" value="ECO:0007669"/>
    <property type="project" value="InterPro"/>
</dbReference>
<dbReference type="Gene3D" id="1.10.10.10">
    <property type="entry name" value="Winged helix-like DNA-binding domain superfamily/Winged helix DNA-binding domain"/>
    <property type="match status" value="1"/>
</dbReference>
<dbReference type="RefSeq" id="WP_306409993.1">
    <property type="nucleotide sequence ID" value="NZ_JANFPI010000001.1"/>
</dbReference>
<dbReference type="PROSITE" id="PS50043">
    <property type="entry name" value="HTH_LUXR_2"/>
    <property type="match status" value="1"/>
</dbReference>
<dbReference type="GO" id="GO:0006355">
    <property type="term" value="P:regulation of DNA-templated transcription"/>
    <property type="evidence" value="ECO:0007669"/>
    <property type="project" value="InterPro"/>
</dbReference>
<dbReference type="SMART" id="SM00421">
    <property type="entry name" value="HTH_LUXR"/>
    <property type="match status" value="1"/>
</dbReference>
<sequence>METMTRTYAWNKWALFVVTKTLVSILANRRLFFARHRILPMRPPATFRQISRWMMDSWISSPGGLESATALYVPFLDVLRPNMALVVIDMQPTACEDFGIVFIRRYRLPTTLEAMQTLQQTVRFSDFPDQAYLRSTVIPAYTEAAERQRPATRRVAAEALGMTMIYDRAIFPQKNARGRSAWCIGLLAIHALLPAAPHGIGFDNIDPGILQLLTEGASTREIAAILRLSPRTVEHRIDRLKARFKARNIPHLVALAISAGIAGIGRQDG</sequence>
<evidence type="ECO:0000313" key="5">
    <source>
        <dbReference type="Proteomes" id="UP001208771"/>
    </source>
</evidence>
<name>A0AAE3STS2_9HYPH</name>
<dbReference type="Pfam" id="PF00196">
    <property type="entry name" value="GerE"/>
    <property type="match status" value="1"/>
</dbReference>
<feature type="domain" description="HTH luxR-type" evidence="2">
    <location>
        <begin position="198"/>
        <end position="260"/>
    </location>
</feature>
<dbReference type="EMBL" id="JANFPI010000005">
    <property type="protein sequence ID" value="MCX8998714.1"/>
    <property type="molecule type" value="Genomic_DNA"/>
</dbReference>
<dbReference type="InterPro" id="IPR036388">
    <property type="entry name" value="WH-like_DNA-bd_sf"/>
</dbReference>
<evidence type="ECO:0000256" key="1">
    <source>
        <dbReference type="SAM" id="Phobius"/>
    </source>
</evidence>
<dbReference type="PROSITE" id="PS00622">
    <property type="entry name" value="HTH_LUXR_1"/>
    <property type="match status" value="1"/>
</dbReference>
<feature type="transmembrane region" description="Helical" evidence="1">
    <location>
        <begin position="13"/>
        <end position="32"/>
    </location>
</feature>
<comment type="caution">
    <text evidence="3">The sequence shown here is derived from an EMBL/GenBank/DDBJ whole genome shotgun (WGS) entry which is preliminary data.</text>
</comment>
<keyword evidence="1" id="KW-0812">Transmembrane</keyword>
<evidence type="ECO:0000313" key="4">
    <source>
        <dbReference type="EMBL" id="MCX8998714.1"/>
    </source>
</evidence>